<evidence type="ECO:0000256" key="6">
    <source>
        <dbReference type="NCBIfam" id="TIGR01225"/>
    </source>
</evidence>
<comment type="similarity">
    <text evidence="7">Belongs to the PAL/histidase family.</text>
</comment>
<comment type="subcellular location">
    <subcellularLocation>
        <location evidence="9">Cytoplasm</location>
    </subcellularLocation>
</comment>
<dbReference type="NCBIfam" id="TIGR01225">
    <property type="entry name" value="hutH"/>
    <property type="match status" value="1"/>
</dbReference>
<dbReference type="PATRIC" id="fig|688269.3.peg.391"/>
<comment type="catalytic activity">
    <reaction evidence="5 8">
        <text>L-histidine = trans-urocanate + NH4(+)</text>
        <dbReference type="Rhea" id="RHEA:21232"/>
        <dbReference type="ChEBI" id="CHEBI:17771"/>
        <dbReference type="ChEBI" id="CHEBI:28938"/>
        <dbReference type="ChEBI" id="CHEBI:57595"/>
        <dbReference type="EC" id="4.3.1.3"/>
    </reaction>
</comment>
<dbReference type="FunFam" id="1.10.275.10:FF:000005">
    <property type="entry name" value="Histidine ammonia-lyase"/>
    <property type="match status" value="1"/>
</dbReference>
<proteinExistence type="inferred from homology"/>
<dbReference type="EMBL" id="CP002351">
    <property type="protein sequence ID" value="AEH50475.1"/>
    <property type="molecule type" value="Genomic_DNA"/>
</dbReference>
<evidence type="ECO:0000256" key="9">
    <source>
        <dbReference type="RuleBase" id="RU004480"/>
    </source>
</evidence>
<keyword evidence="11" id="KW-1185">Reference proteome</keyword>
<name>F7YVG4_9THEM</name>
<evidence type="ECO:0000256" key="8">
    <source>
        <dbReference type="RuleBase" id="RU004479"/>
    </source>
</evidence>
<accession>F7YVG4</accession>
<dbReference type="HOGENOM" id="CLU_014801_4_0_0"/>
<evidence type="ECO:0000256" key="4">
    <source>
        <dbReference type="ARBA" id="ARBA00023239"/>
    </source>
</evidence>
<keyword evidence="3 8" id="KW-0369">Histidine metabolism</keyword>
<evidence type="ECO:0000256" key="2">
    <source>
        <dbReference type="ARBA" id="ARBA00012994"/>
    </source>
</evidence>
<dbReference type="GO" id="GO:0019557">
    <property type="term" value="P:L-histidine catabolic process to glutamate and formate"/>
    <property type="evidence" value="ECO:0007669"/>
    <property type="project" value="UniProtKB-UniPathway"/>
</dbReference>
<dbReference type="InterPro" id="IPR005921">
    <property type="entry name" value="HutH"/>
</dbReference>
<organism evidence="10 11">
    <name type="scientific">Pseudothermotoga thermarum DSM 5069</name>
    <dbReference type="NCBI Taxonomy" id="688269"/>
    <lineage>
        <taxon>Bacteria</taxon>
        <taxon>Thermotogati</taxon>
        <taxon>Thermotogota</taxon>
        <taxon>Thermotogae</taxon>
        <taxon>Thermotogales</taxon>
        <taxon>Thermotogaceae</taxon>
        <taxon>Pseudothermotoga</taxon>
    </lineage>
</organism>
<gene>
    <name evidence="10" type="ORF">Theth_0380</name>
</gene>
<evidence type="ECO:0000256" key="3">
    <source>
        <dbReference type="ARBA" id="ARBA00022808"/>
    </source>
</evidence>
<sequence>MVYVGHRLKIQEVIKVARNFEKVEIPEDVLKRMEKSRKKVESVLSQEKVVYGVNTGFGALATVKISKEELLKLQENIILSHACGIGDPLSEDIVRAAMLLRAHSLALGFSGVRPIVVEKLCELLNKRITPFVPSKGSVGASGDLAPLSHIALVLLNKGYVYVDGKAIPTQEVTAKLGFEPLQLAEKEGLSLVNGTQAMTAILALCINDCLNMVELATRIAALSSDILFASPDAYSKVVGIARPHRGQKIVAKMLEKLFQGSKIRESHKNCLRVQDAYSLRCIPQVYGVVLDTIFYALNIAEIEMNSATDNPLVYEDEIISQGNFHGEPIALVADFLTIALTSFGNMIERRIDRLVNPKTNEGLPAFLTPHSGTNSGYMIWQYTAAALCNENKILSHPASCDTIPTSAYQEDHVSMGMNACLKLLKVIDNVTSLLAIEAMCAIRALRFRRPLTTSPENEKLVSQIEPLLIDKLEDEFMYDQFVSVKDFLQKKIKNVYNEWWLDYEGDDNL</sequence>
<protein>
    <recommendedName>
        <fullName evidence="2 6">Histidine ammonia-lyase</fullName>
        <ecNumber evidence="2 6">4.3.1.3</ecNumber>
    </recommendedName>
</protein>
<dbReference type="PANTHER" id="PTHR10362">
    <property type="entry name" value="HISTIDINE AMMONIA-LYASE"/>
    <property type="match status" value="1"/>
</dbReference>
<dbReference type="GO" id="GO:0005737">
    <property type="term" value="C:cytoplasm"/>
    <property type="evidence" value="ECO:0007669"/>
    <property type="project" value="UniProtKB-SubCell"/>
</dbReference>
<dbReference type="CDD" id="cd00332">
    <property type="entry name" value="PAL-HAL"/>
    <property type="match status" value="1"/>
</dbReference>
<evidence type="ECO:0000313" key="11">
    <source>
        <dbReference type="Proteomes" id="UP000006804"/>
    </source>
</evidence>
<dbReference type="Gene3D" id="1.20.200.10">
    <property type="entry name" value="Fumarase/aspartase (Central domain)"/>
    <property type="match status" value="1"/>
</dbReference>
<evidence type="ECO:0000256" key="7">
    <source>
        <dbReference type="RuleBase" id="RU003954"/>
    </source>
</evidence>
<dbReference type="InterPro" id="IPR024083">
    <property type="entry name" value="Fumarase/histidase_N"/>
</dbReference>
<reference evidence="10 11" key="1">
    <citation type="submission" date="2010-11" db="EMBL/GenBank/DDBJ databases">
        <title>The complete genome of Thermotoga thermarum DSM 5069.</title>
        <authorList>
            <consortium name="US DOE Joint Genome Institute (JGI-PGF)"/>
            <person name="Lucas S."/>
            <person name="Copeland A."/>
            <person name="Lapidus A."/>
            <person name="Bruce D."/>
            <person name="Goodwin L."/>
            <person name="Pitluck S."/>
            <person name="Kyrpides N."/>
            <person name="Mavromatis K."/>
            <person name="Ivanova N."/>
            <person name="Zeytun A."/>
            <person name="Brettin T."/>
            <person name="Detter J.C."/>
            <person name="Tapia R."/>
            <person name="Han C."/>
            <person name="Land M."/>
            <person name="Hauser L."/>
            <person name="Markowitz V."/>
            <person name="Cheng J.-F."/>
            <person name="Hugenholtz P."/>
            <person name="Woyke T."/>
            <person name="Wu D."/>
            <person name="Spring S."/>
            <person name="Schroeder M."/>
            <person name="Brambilla E."/>
            <person name="Klenk H.-P."/>
            <person name="Eisen J.A."/>
        </authorList>
    </citation>
    <scope>NUCLEOTIDE SEQUENCE [LARGE SCALE GENOMIC DNA]</scope>
    <source>
        <strain evidence="10 11">DSM 5069</strain>
    </source>
</reference>
<evidence type="ECO:0000256" key="1">
    <source>
        <dbReference type="ARBA" id="ARBA00005113"/>
    </source>
</evidence>
<dbReference type="InterPro" id="IPR022313">
    <property type="entry name" value="Phe/His_NH3-lyase_AS"/>
</dbReference>
<dbReference type="PROSITE" id="PS00488">
    <property type="entry name" value="PAL_HISTIDASE"/>
    <property type="match status" value="1"/>
</dbReference>
<dbReference type="Proteomes" id="UP000006804">
    <property type="component" value="Chromosome"/>
</dbReference>
<dbReference type="Gene3D" id="1.10.275.10">
    <property type="entry name" value="Fumarase/aspartase (N-terminal domain)"/>
    <property type="match status" value="1"/>
</dbReference>
<evidence type="ECO:0000256" key="5">
    <source>
        <dbReference type="ARBA" id="ARBA00049269"/>
    </source>
</evidence>
<dbReference type="EC" id="4.3.1.3" evidence="2 6"/>
<keyword evidence="4 7" id="KW-0456">Lyase</keyword>
<dbReference type="SUPFAM" id="SSF48557">
    <property type="entry name" value="L-aspartase-like"/>
    <property type="match status" value="1"/>
</dbReference>
<dbReference type="GO" id="GO:0019556">
    <property type="term" value="P:L-histidine catabolic process to glutamate and formamide"/>
    <property type="evidence" value="ECO:0007669"/>
    <property type="project" value="UniProtKB-UniPathway"/>
</dbReference>
<dbReference type="KEGG" id="tta:Theth_0380"/>
<evidence type="ECO:0000313" key="10">
    <source>
        <dbReference type="EMBL" id="AEH50475.1"/>
    </source>
</evidence>
<dbReference type="InterPro" id="IPR001106">
    <property type="entry name" value="Aromatic_Lyase"/>
</dbReference>
<dbReference type="STRING" id="688269.Theth_0380"/>
<dbReference type="eggNOG" id="COG2986">
    <property type="taxonomic scope" value="Bacteria"/>
</dbReference>
<dbReference type="NCBIfam" id="NF006871">
    <property type="entry name" value="PRK09367.1"/>
    <property type="match status" value="1"/>
</dbReference>
<dbReference type="UniPathway" id="UPA00379">
    <property type="reaction ID" value="UER00549"/>
</dbReference>
<comment type="pathway">
    <text evidence="1 8">Amino-acid degradation; L-histidine degradation into L-glutamate; N-formimidoyl-L-glutamate from L-histidine: step 1/3.</text>
</comment>
<dbReference type="InterPro" id="IPR008948">
    <property type="entry name" value="L-Aspartase-like"/>
</dbReference>
<dbReference type="GO" id="GO:0004397">
    <property type="term" value="F:histidine ammonia-lyase activity"/>
    <property type="evidence" value="ECO:0007669"/>
    <property type="project" value="UniProtKB-UniRule"/>
</dbReference>
<dbReference type="AlphaFoldDB" id="F7YVG4"/>
<dbReference type="Pfam" id="PF00221">
    <property type="entry name" value="Lyase_aromatic"/>
    <property type="match status" value="1"/>
</dbReference>